<dbReference type="InterPro" id="IPR040191">
    <property type="entry name" value="UTP10"/>
</dbReference>
<dbReference type="HOGENOM" id="CLU_001128_0_0_1"/>
<dbReference type="Proteomes" id="UP000054485">
    <property type="component" value="Unassembled WGS sequence"/>
</dbReference>
<comment type="similarity">
    <text evidence="2 8">Belongs to the HEATR1/UTP10 family.</text>
</comment>
<dbReference type="STRING" id="930992.A0A0D0BK95"/>
<evidence type="ECO:0000256" key="1">
    <source>
        <dbReference type="ARBA" id="ARBA00004604"/>
    </source>
</evidence>
<evidence type="ECO:0000256" key="4">
    <source>
        <dbReference type="ARBA" id="ARBA00022517"/>
    </source>
</evidence>
<dbReference type="Pfam" id="PF23243">
    <property type="entry name" value="HEAT_HEATR1"/>
    <property type="match status" value="1"/>
</dbReference>
<keyword evidence="7 8" id="KW-0687">Ribonucleoprotein</keyword>
<name>A0A0D0BK95_9AGAM</name>
<dbReference type="InterPro" id="IPR056473">
    <property type="entry name" value="HEAT_Utp10/HEAT1"/>
</dbReference>
<keyword evidence="6 8" id="KW-0539">Nucleus</keyword>
<dbReference type="FunCoup" id="A0A0D0BK95">
    <property type="interactions" value="688"/>
</dbReference>
<keyword evidence="4 8" id="KW-0690">Ribosome biogenesis</keyword>
<dbReference type="SUPFAM" id="SSF48371">
    <property type="entry name" value="ARM repeat"/>
    <property type="match status" value="2"/>
</dbReference>
<gene>
    <name evidence="10" type="ORF">CY34DRAFT_803587</name>
</gene>
<dbReference type="PANTHER" id="PTHR13457">
    <property type="entry name" value="BAP28"/>
    <property type="match status" value="1"/>
</dbReference>
<proteinExistence type="inferred from homology"/>
<organism evidence="10 11">
    <name type="scientific">Suillus luteus UH-Slu-Lm8-n1</name>
    <dbReference type="NCBI Taxonomy" id="930992"/>
    <lineage>
        <taxon>Eukaryota</taxon>
        <taxon>Fungi</taxon>
        <taxon>Dikarya</taxon>
        <taxon>Basidiomycota</taxon>
        <taxon>Agaricomycotina</taxon>
        <taxon>Agaricomycetes</taxon>
        <taxon>Agaricomycetidae</taxon>
        <taxon>Boletales</taxon>
        <taxon>Suillineae</taxon>
        <taxon>Suillaceae</taxon>
        <taxon>Suillus</taxon>
    </lineage>
</organism>
<reference evidence="10 11" key="1">
    <citation type="submission" date="2014-04" db="EMBL/GenBank/DDBJ databases">
        <authorList>
            <consortium name="DOE Joint Genome Institute"/>
            <person name="Kuo A."/>
            <person name="Ruytinx J."/>
            <person name="Rineau F."/>
            <person name="Colpaert J."/>
            <person name="Kohler A."/>
            <person name="Nagy L.G."/>
            <person name="Floudas D."/>
            <person name="Copeland A."/>
            <person name="Barry K.W."/>
            <person name="Cichocki N."/>
            <person name="Veneault-Fourrey C."/>
            <person name="LaButti K."/>
            <person name="Lindquist E.A."/>
            <person name="Lipzen A."/>
            <person name="Lundell T."/>
            <person name="Morin E."/>
            <person name="Murat C."/>
            <person name="Sun H."/>
            <person name="Tunlid A."/>
            <person name="Henrissat B."/>
            <person name="Grigoriev I.V."/>
            <person name="Hibbett D.S."/>
            <person name="Martin F."/>
            <person name="Nordberg H.P."/>
            <person name="Cantor M.N."/>
            <person name="Hua S.X."/>
        </authorList>
    </citation>
    <scope>NUCLEOTIDE SEQUENCE [LARGE SCALE GENOMIC DNA]</scope>
    <source>
        <strain evidence="10 11">UH-Slu-Lm8-n1</strain>
    </source>
</reference>
<dbReference type="GO" id="GO:0030515">
    <property type="term" value="F:snoRNA binding"/>
    <property type="evidence" value="ECO:0007669"/>
    <property type="project" value="TreeGrafter"/>
</dbReference>
<evidence type="ECO:0000313" key="10">
    <source>
        <dbReference type="EMBL" id="KIK43673.1"/>
    </source>
</evidence>
<evidence type="ECO:0000256" key="8">
    <source>
        <dbReference type="RuleBase" id="RU367065"/>
    </source>
</evidence>
<dbReference type="GO" id="GO:0032040">
    <property type="term" value="C:small-subunit processome"/>
    <property type="evidence" value="ECO:0007669"/>
    <property type="project" value="TreeGrafter"/>
</dbReference>
<dbReference type="GO" id="GO:0000462">
    <property type="term" value="P:maturation of SSU-rRNA from tricistronic rRNA transcript (SSU-rRNA, 5.8S rRNA, LSU-rRNA)"/>
    <property type="evidence" value="ECO:0007669"/>
    <property type="project" value="TreeGrafter"/>
</dbReference>
<keyword evidence="5 8" id="KW-0698">rRNA processing</keyword>
<dbReference type="GO" id="GO:0045943">
    <property type="term" value="P:positive regulation of transcription by RNA polymerase I"/>
    <property type="evidence" value="ECO:0007669"/>
    <property type="project" value="TreeGrafter"/>
</dbReference>
<evidence type="ECO:0000256" key="7">
    <source>
        <dbReference type="ARBA" id="ARBA00023274"/>
    </source>
</evidence>
<dbReference type="InterPro" id="IPR016024">
    <property type="entry name" value="ARM-type_fold"/>
</dbReference>
<protein>
    <recommendedName>
        <fullName evidence="3 8">U3 small nucleolar RNA-associated protein 10</fullName>
    </recommendedName>
</protein>
<evidence type="ECO:0000256" key="2">
    <source>
        <dbReference type="ARBA" id="ARBA00010559"/>
    </source>
</evidence>
<dbReference type="GO" id="GO:0034455">
    <property type="term" value="C:t-UTP complex"/>
    <property type="evidence" value="ECO:0007669"/>
    <property type="project" value="TreeGrafter"/>
</dbReference>
<comment type="subunit">
    <text evidence="8">Component of the ribosomal small subunit (SSU) processome.</text>
</comment>
<feature type="domain" description="BP28 C-terminal" evidence="9">
    <location>
        <begin position="1816"/>
        <end position="1954"/>
    </location>
</feature>
<evidence type="ECO:0000313" key="11">
    <source>
        <dbReference type="Proteomes" id="UP000054485"/>
    </source>
</evidence>
<keyword evidence="11" id="KW-1185">Reference proteome</keyword>
<dbReference type="InParanoid" id="A0A0D0BK95"/>
<comment type="function">
    <text evidence="8">Involved in nucleolar processing of pre-18S ribosomal RNA.</text>
</comment>
<evidence type="ECO:0000256" key="6">
    <source>
        <dbReference type="ARBA" id="ARBA00023242"/>
    </source>
</evidence>
<accession>A0A0D0BK95</accession>
<dbReference type="GO" id="GO:0030686">
    <property type="term" value="C:90S preribosome"/>
    <property type="evidence" value="ECO:0007669"/>
    <property type="project" value="TreeGrafter"/>
</dbReference>
<dbReference type="EMBL" id="KN835207">
    <property type="protein sequence ID" value="KIK43673.1"/>
    <property type="molecule type" value="Genomic_DNA"/>
</dbReference>
<reference evidence="11" key="2">
    <citation type="submission" date="2015-01" db="EMBL/GenBank/DDBJ databases">
        <title>Evolutionary Origins and Diversification of the Mycorrhizal Mutualists.</title>
        <authorList>
            <consortium name="DOE Joint Genome Institute"/>
            <consortium name="Mycorrhizal Genomics Consortium"/>
            <person name="Kohler A."/>
            <person name="Kuo A."/>
            <person name="Nagy L.G."/>
            <person name="Floudas D."/>
            <person name="Copeland A."/>
            <person name="Barry K.W."/>
            <person name="Cichocki N."/>
            <person name="Veneault-Fourrey C."/>
            <person name="LaButti K."/>
            <person name="Lindquist E.A."/>
            <person name="Lipzen A."/>
            <person name="Lundell T."/>
            <person name="Morin E."/>
            <person name="Murat C."/>
            <person name="Riley R."/>
            <person name="Ohm R."/>
            <person name="Sun H."/>
            <person name="Tunlid A."/>
            <person name="Henrissat B."/>
            <person name="Grigoriev I.V."/>
            <person name="Hibbett D.S."/>
            <person name="Martin F."/>
        </authorList>
    </citation>
    <scope>NUCLEOTIDE SEQUENCE [LARGE SCALE GENOMIC DNA]</scope>
    <source>
        <strain evidence="11">UH-Slu-Lm8-n1</strain>
    </source>
</reference>
<sequence>MPSALASQLAASASLNASLLDAHTNKRRRTESYLFTGRDADVHDLDSIHALASNAFAQLSSLSPAFTARTIKLASDGSSLSVDFDQTLFSEAARNVDRTMQSREVNANLDRTLNAFLSLLGPWLMEAPTSKVLEWLVRRFRINEFNVDAVLSLFFPYHESPHFVKMLSILHISSSSIFSFLLPFKSAATPLARSSMVKAMVANQAVARFIASLLPTAMRGSCSHRTLVAFNAATMHDYIASSPALDEGILAFLLSALLAPFQTSHSDANATLGSYVLLSTLSHKVSLSSAAVAAIIGAMATSAAPKGKRDTSDKRSSEQFIKVAIAVCSPQEEVEAFHASTGNLCLKIPTFADELQSAVQFVGAEKFVLPLLECLKLRLEEPAVSSLYAAVLSAKGAPLRLLERLVSSLIRLILAGADEESVTPSAINAARALLSLVHQRHVEIFRDAVGEIIDDGESEHEGDDQRTKKKERKKKADELMISFSVSHPWAQSIDVNEIVVASTSSIKEERVGAVERLYKILQGEKSPEASDMASIQSALLARVYDTHAGVLHALYSSPEVFLSTVTSSITPQKLLDTIVSQIAPDPPARAVLIAHVAFLAGHFSKTYPELSQAVQERVLFPYLLASKSKFRTARGVWKALKDAGGTTTGWLRGCVDIWEGADLLRGKKDEENEEADVDLEKICQANLDVAAKIAENILASNDNSSDVSLILSKLHDPLPHGRALAYLVVRVLLLSTSCEQQVDIALQALAAMKLHSVDGFSDLADSSANLQEVLNDGMLGMKVATKPGGRITMMFLQASILALIPAVRLVDTRTPTWITTSSSSDLLPEGETKSTEDRYVALMQNLYAVAVASGSATPSQLSTHLIQALFLKLKDTSLMFLLSVLLARSPPLERVRTRALLHALAFLRGHNSDNAVDFQTVLPSFIAVLMDARTDKQGRTLIFECISVLASTSERKHVYGLDTIYGAESTHLQYLDAKDLEAYLKALLECRNLLAQDGNYINVFHQQHFAAASAKYRRRVICYLLSHAVTHPVPEARISIMSSVEDVSDAAKSHMVISAMETLAKDSAPISKLFGINFHRYTALVASTFLSVPVGDLNAGPENSVWEIFGMALQTYFKPNAIAAVRKLFSDALEERLFAHLDMTRQAQICDILLSAGSLGNEVYVCAKELLSNLLQDVHLINHLLVIYQPAGAQSDTPASKRAKLDNPSHGNVEEKMSIFTFLAEILGTKELPGSFDLLTQLLDTLGKIIHYDSPIPSDTSYPCQMLMAAVEQAASKITEPPGRPIRLDILVEIIRVSENPQTFNQALLLMAGLARLAPDSVLHNIMPIFTFMGTNVFHRDDSYSFKVVQNTIENIVPVMVSSLKSRHPPGLELYIGAREFLRIFTDASNHIPRHRRQNFFIHLADVLGPQEFLAPVCMSLVDKVANRVSRQHEDEASTSLGLPISLLRHFPRELQLHVLQEVLREAKRLIHNIAFSNDAGATFLDYVLDDEHSARSSSIIKRRAQALIMFVGYAITPASSTDISRGDNATTDLVSLLVDLATIEGDSNVSDIVSVTQQTTSKVMNAIGAADFLDGALVMLQSDETRIKAGALEILADRIPKVAEAVRREQQKTAISIIDCIRDVVSRQSAGVLVNSALNALKAIGSSICPGEESALVSTVPSVIKIIKTRASLQSAIAVLPCYVFSLGPRLIPYFREIAQECTSVLQEGLSGKMAQSSVDDAISTLQGLVSTLPAFYGAAELRDIVKLHLDYSFTLSGPMTGLMKAIAKKIPCNMLLPVLCDLWPNLEKSQKKEHVDGLIAFFVFFKRSLRVARRPDIQEHIRSIFSVFIDGFGVNMKSTTGSSDGEPHIISAFLELVVKLNETTFRPLFRRLYDWAFAAESANIDRKVTFCHMYSALLDYFKGLMNPYMTMLLQALCEILESLAAGSIQNPLLWLSTVETLTKSFENDDGVFWRDDKLASVAKPLIAQVSSCIRLNIADGKQALTKCLIAMTSVAVDDSLLKSINLNLLMHSRAEDARERIFALSCSEALWREQGGKLIGFVAETATFISECAEDENDSVVRETHRLKNAVESVAGSISGL</sequence>
<dbReference type="Pfam" id="PF08146">
    <property type="entry name" value="BP28CT"/>
    <property type="match status" value="1"/>
</dbReference>
<dbReference type="SMART" id="SM01036">
    <property type="entry name" value="BP28CT"/>
    <property type="match status" value="1"/>
</dbReference>
<evidence type="ECO:0000259" key="9">
    <source>
        <dbReference type="SMART" id="SM01036"/>
    </source>
</evidence>
<comment type="subcellular location">
    <subcellularLocation>
        <location evidence="1 8">Nucleus</location>
        <location evidence="1 8">Nucleolus</location>
    </subcellularLocation>
</comment>
<dbReference type="InterPro" id="IPR012954">
    <property type="entry name" value="BP28_C_dom"/>
</dbReference>
<dbReference type="InterPro" id="IPR022125">
    <property type="entry name" value="U3snoRNP10_N"/>
</dbReference>
<dbReference type="Pfam" id="PF12397">
    <property type="entry name" value="U3snoRNP10"/>
    <property type="match status" value="1"/>
</dbReference>
<dbReference type="OrthoDB" id="31183at2759"/>
<evidence type="ECO:0000256" key="3">
    <source>
        <dbReference type="ARBA" id="ARBA00015399"/>
    </source>
</evidence>
<evidence type="ECO:0000256" key="5">
    <source>
        <dbReference type="ARBA" id="ARBA00022552"/>
    </source>
</evidence>
<dbReference type="PANTHER" id="PTHR13457:SF1">
    <property type="entry name" value="HEAT REPEAT-CONTAINING PROTEIN 1"/>
    <property type="match status" value="1"/>
</dbReference>